<proteinExistence type="predicted"/>
<evidence type="ECO:0000313" key="3">
    <source>
        <dbReference type="Proteomes" id="UP000887567"/>
    </source>
</evidence>
<evidence type="ECO:0000313" key="2">
    <source>
        <dbReference type="EnsemblMetazoa" id="XP_020897025.1"/>
    </source>
</evidence>
<dbReference type="RefSeq" id="XP_020897025.1">
    <property type="nucleotide sequence ID" value="XM_021041366.1"/>
</dbReference>
<feature type="compositionally biased region" description="Low complexity" evidence="1">
    <location>
        <begin position="179"/>
        <end position="195"/>
    </location>
</feature>
<name>A0A913X0K7_EXADI</name>
<dbReference type="Proteomes" id="UP000887567">
    <property type="component" value="Unplaced"/>
</dbReference>
<keyword evidence="3" id="KW-1185">Reference proteome</keyword>
<organism evidence="2 3">
    <name type="scientific">Exaiptasia diaphana</name>
    <name type="common">Tropical sea anemone</name>
    <name type="synonym">Aiptasia pulchella</name>
    <dbReference type="NCBI Taxonomy" id="2652724"/>
    <lineage>
        <taxon>Eukaryota</taxon>
        <taxon>Metazoa</taxon>
        <taxon>Cnidaria</taxon>
        <taxon>Anthozoa</taxon>
        <taxon>Hexacorallia</taxon>
        <taxon>Actiniaria</taxon>
        <taxon>Aiptasiidae</taxon>
        <taxon>Exaiptasia</taxon>
    </lineage>
</organism>
<dbReference type="AlphaFoldDB" id="A0A913X0K7"/>
<feature type="region of interest" description="Disordered" evidence="1">
    <location>
        <begin position="175"/>
        <end position="221"/>
    </location>
</feature>
<reference evidence="2" key="1">
    <citation type="submission" date="2022-11" db="UniProtKB">
        <authorList>
            <consortium name="EnsemblMetazoa"/>
        </authorList>
    </citation>
    <scope>IDENTIFICATION</scope>
</reference>
<dbReference type="OrthoDB" id="5984605at2759"/>
<protein>
    <submittedName>
        <fullName evidence="2">Uncharacterized protein</fullName>
    </submittedName>
</protein>
<feature type="compositionally biased region" description="Low complexity" evidence="1">
    <location>
        <begin position="212"/>
        <end position="221"/>
    </location>
</feature>
<dbReference type="GeneID" id="114574169"/>
<dbReference type="PANTHER" id="PTHR33198">
    <property type="entry name" value="ANK_REP_REGION DOMAIN-CONTAINING PROTEIN-RELATED"/>
    <property type="match status" value="1"/>
</dbReference>
<dbReference type="OMA" id="ARIWKDW"/>
<sequence>MATGNFRLPPQLDINSGNVSENYKRWRRQVEIYLAASGATEKEGNKQTAIILICAGPEVLEVYENLTWAKEEDKNNPNAVLDALEKYCNPRDNEVMESHRFLKIEYQEPFDKFYTELQTRITACNFAEKDRMLRDKIVFTVSGKLQELLLREDALTLEKTLKICRAFEQSNKQVRELKNNSSSASTTNSSSNLNKISKKPKSRSRDTRQRSSSESMSKSGTDSLQFNCKYCGYKHERKRDKCPAWGKTCDNCKGRNHFKSKCTKKLHAVVSQCDSDLDDDPDDKWLMTIGDDGKGITANLSINYHLTTFQLDSAADVNIICQNTSESNKYLQQRFV</sequence>
<dbReference type="EnsemblMetazoa" id="XM_021041366.1">
    <property type="protein sequence ID" value="XP_020897025.1"/>
    <property type="gene ID" value="LOC114574169"/>
</dbReference>
<evidence type="ECO:0000256" key="1">
    <source>
        <dbReference type="SAM" id="MobiDB-lite"/>
    </source>
</evidence>
<dbReference type="PANTHER" id="PTHR33198:SF20">
    <property type="entry name" value="RETROTRANSPOSON GAG DOMAIN-CONTAINING PROTEIN"/>
    <property type="match status" value="1"/>
</dbReference>
<dbReference type="KEGG" id="epa:114574169"/>
<accession>A0A913X0K7</accession>